<evidence type="ECO:0000256" key="1">
    <source>
        <dbReference type="SAM" id="SignalP"/>
    </source>
</evidence>
<sequence>MKFVVILLLVFTLCGCSSLSNTGQQNEDDFSKNMNSGKSAMKNEYYRAALHYFRLAQIDKPNDKDLEVLLKIANENIKKELNNMKMPEPDHTMYDLTDNSTFLEKERAKSHEYSIRDQGIDTNGDTFEDIVTQKELSTSAPDQVDYEQVFIDWRKNYHQ</sequence>
<accession>A0AAX3LVZ3</accession>
<reference evidence="2 3" key="1">
    <citation type="submission" date="2023-02" db="EMBL/GenBank/DDBJ databases">
        <title>Genome sequence of Paenibacillus kyungheensis KACC 18744.</title>
        <authorList>
            <person name="Kim S."/>
            <person name="Heo J."/>
            <person name="Kwon S.-W."/>
        </authorList>
    </citation>
    <scope>NUCLEOTIDE SEQUENCE [LARGE SCALE GENOMIC DNA]</scope>
    <source>
        <strain evidence="2 3">KACC 18744</strain>
    </source>
</reference>
<feature type="chain" id="PRO_5043813847" description="Lipoprotein" evidence="1">
    <location>
        <begin position="23"/>
        <end position="159"/>
    </location>
</feature>
<dbReference type="Proteomes" id="UP001220509">
    <property type="component" value="Chromosome"/>
</dbReference>
<evidence type="ECO:0000313" key="2">
    <source>
        <dbReference type="EMBL" id="WCT54122.1"/>
    </source>
</evidence>
<proteinExistence type="predicted"/>
<evidence type="ECO:0008006" key="4">
    <source>
        <dbReference type="Google" id="ProtNLM"/>
    </source>
</evidence>
<dbReference type="EMBL" id="CP117416">
    <property type="protein sequence ID" value="WCT54122.1"/>
    <property type="molecule type" value="Genomic_DNA"/>
</dbReference>
<dbReference type="AlphaFoldDB" id="A0AAX3LVZ3"/>
<gene>
    <name evidence="2" type="ORF">PQ456_13000</name>
</gene>
<dbReference type="RefSeq" id="WP_273612668.1">
    <property type="nucleotide sequence ID" value="NZ_CP117416.1"/>
</dbReference>
<name>A0AAX3LVZ3_9BACL</name>
<keyword evidence="1" id="KW-0732">Signal</keyword>
<protein>
    <recommendedName>
        <fullName evidence="4">Lipoprotein</fullName>
    </recommendedName>
</protein>
<feature type="signal peptide" evidence="1">
    <location>
        <begin position="1"/>
        <end position="22"/>
    </location>
</feature>
<evidence type="ECO:0000313" key="3">
    <source>
        <dbReference type="Proteomes" id="UP001220509"/>
    </source>
</evidence>
<keyword evidence="3" id="KW-1185">Reference proteome</keyword>
<organism evidence="2 3">
    <name type="scientific">Paenibacillus kyungheensis</name>
    <dbReference type="NCBI Taxonomy" id="1452732"/>
    <lineage>
        <taxon>Bacteria</taxon>
        <taxon>Bacillati</taxon>
        <taxon>Bacillota</taxon>
        <taxon>Bacilli</taxon>
        <taxon>Bacillales</taxon>
        <taxon>Paenibacillaceae</taxon>
        <taxon>Paenibacillus</taxon>
    </lineage>
</organism>
<dbReference type="PROSITE" id="PS51257">
    <property type="entry name" value="PROKAR_LIPOPROTEIN"/>
    <property type="match status" value="1"/>
</dbReference>
<dbReference type="KEGG" id="pka:PQ456_13000"/>